<proteinExistence type="predicted"/>
<dbReference type="VEuPathDB" id="FungiDB:CNBG_5294"/>
<protein>
    <recommendedName>
        <fullName evidence="3">FAS1 domain-containing protein</fullName>
    </recommendedName>
</protein>
<dbReference type="GO" id="GO:0016236">
    <property type="term" value="P:macroautophagy"/>
    <property type="evidence" value="ECO:0007669"/>
    <property type="project" value="TreeGrafter"/>
</dbReference>
<dbReference type="InterPro" id="IPR050904">
    <property type="entry name" value="Adhesion/Biosynth-related"/>
</dbReference>
<dbReference type="STRING" id="294750.A0A095DF95"/>
<dbReference type="PROSITE" id="PS50213">
    <property type="entry name" value="FAS1"/>
    <property type="match status" value="1"/>
</dbReference>
<dbReference type="AlphaFoldDB" id="A0A095DF95"/>
<reference evidence="4 5" key="1">
    <citation type="journal article" date="2011" name="MBio">
        <title>Genome variation in Cryptococcus gattii, an emerging pathogen of immunocompetent hosts.</title>
        <authorList>
            <person name="D'Souza C.A."/>
            <person name="Kronstad J.W."/>
            <person name="Taylor G."/>
            <person name="Warren R."/>
            <person name="Yuen M."/>
            <person name="Hu G."/>
            <person name="Jung W.H."/>
            <person name="Sham A."/>
            <person name="Kidd S.E."/>
            <person name="Tangen K."/>
            <person name="Lee N."/>
            <person name="Zeilmaker T."/>
            <person name="Sawkins J."/>
            <person name="McVicker G."/>
            <person name="Shah S."/>
            <person name="Gnerre S."/>
            <person name="Griggs A."/>
            <person name="Zeng Q."/>
            <person name="Bartlett K."/>
            <person name="Li W."/>
            <person name="Wang X."/>
            <person name="Heitman J."/>
            <person name="Stajich J.E."/>
            <person name="Fraser J.A."/>
            <person name="Meyer W."/>
            <person name="Carter D."/>
            <person name="Schein J."/>
            <person name="Krzywinski M."/>
            <person name="Kwon-Chung K.J."/>
            <person name="Varma A."/>
            <person name="Wang J."/>
            <person name="Brunham R."/>
            <person name="Fyfe M."/>
            <person name="Ouellette B.F."/>
            <person name="Siddiqui A."/>
            <person name="Marra M."/>
            <person name="Jones S."/>
            <person name="Holt R."/>
            <person name="Birren B.W."/>
            <person name="Galagan J.E."/>
            <person name="Cuomo C.A."/>
        </authorList>
    </citation>
    <scope>NUCLEOTIDE SEQUENCE [LARGE SCALE GENOMIC DNA]</scope>
    <source>
        <strain evidence="4 5">R265</strain>
    </source>
</reference>
<organism evidence="4 5">
    <name type="scientific">Cryptococcus deuterogattii (strain R265)</name>
    <name type="common">Cryptococcus gattii VGII (strain R265)</name>
    <dbReference type="NCBI Taxonomy" id="294750"/>
    <lineage>
        <taxon>Eukaryota</taxon>
        <taxon>Fungi</taxon>
        <taxon>Dikarya</taxon>
        <taxon>Basidiomycota</taxon>
        <taxon>Agaricomycotina</taxon>
        <taxon>Tremellomycetes</taxon>
        <taxon>Tremellales</taxon>
        <taxon>Cryptococcaceae</taxon>
        <taxon>Cryptococcus</taxon>
        <taxon>Cryptococcus gattii species complex</taxon>
    </lineage>
</organism>
<dbReference type="PANTHER" id="PTHR10900">
    <property type="entry name" value="PERIOSTIN-RELATED"/>
    <property type="match status" value="1"/>
</dbReference>
<dbReference type="HOGENOM" id="CLU_051205_0_0_1"/>
<feature type="chain" id="PRO_5001908129" description="FAS1 domain-containing protein" evidence="2">
    <location>
        <begin position="22"/>
        <end position="431"/>
    </location>
</feature>
<feature type="domain" description="FAS1" evidence="3">
    <location>
        <begin position="203"/>
        <end position="339"/>
    </location>
</feature>
<dbReference type="GO" id="GO:0000329">
    <property type="term" value="C:fungal-type vacuole membrane"/>
    <property type="evidence" value="ECO:0007669"/>
    <property type="project" value="TreeGrafter"/>
</dbReference>
<feature type="signal peptide" evidence="2">
    <location>
        <begin position="1"/>
        <end position="21"/>
    </location>
</feature>
<sequence>MFSKTVYLLMLISPFFSPSLADPTEVDCPDTDLATYLISLIDVLYYNGLTISEELIVHLSETDEGYELLEDLYMSSNTWTFLAPTDKAWQGANIWPTFLSMTDHWGTDLLALHLLGGEYTPASMPSQGAEVASTYLKMKDVVNATSTDSQAYQAVVMYQGDNGGLVVDGWWGNATSWDSSIDTSGSPGLKNLEILPIDYVLAFPPSLSEAFDTPGLSNISSAIEVIGMIDQLQRLTDNGFTIFAPVDSVWTPEAKSMMADDSTAEPLVKNHYATNYSLFSPMWASHGSFDLQVDSGETLTIKVDDDGGYLVVLGNVEARIIKSDITLENGIMHVIDAVLLSSDSTSSTSGAFSDGVAAVQTGSSSASSPSGPSDSLGSSSAGSTGWASTTARTDTSNQVASNQQSSNARRRTTVGVPLSMGLMLASGLILL</sequence>
<dbReference type="OMA" id="RGIFSYQ"/>
<dbReference type="Proteomes" id="UP000029445">
    <property type="component" value="Chromosome 6"/>
</dbReference>
<dbReference type="Gene3D" id="2.30.180.10">
    <property type="entry name" value="FAS1 domain"/>
    <property type="match status" value="2"/>
</dbReference>
<gene>
    <name evidence="4" type="ORF">CNBG_5294</name>
</gene>
<keyword evidence="5" id="KW-1185">Reference proteome</keyword>
<dbReference type="EMBL" id="CP025764">
    <property type="protein sequence ID" value="KGB79456.1"/>
    <property type="molecule type" value="Genomic_DNA"/>
</dbReference>
<evidence type="ECO:0000259" key="3">
    <source>
        <dbReference type="PROSITE" id="PS50213"/>
    </source>
</evidence>
<dbReference type="RefSeq" id="XP_062885130.1">
    <property type="nucleotide sequence ID" value="XM_063029175.1"/>
</dbReference>
<evidence type="ECO:0000313" key="5">
    <source>
        <dbReference type="Proteomes" id="UP000029445"/>
    </source>
</evidence>
<dbReference type="InterPro" id="IPR000782">
    <property type="entry name" value="FAS1_domain"/>
</dbReference>
<dbReference type="GeneID" id="88181450"/>
<dbReference type="PANTHER" id="PTHR10900:SF122">
    <property type="entry name" value="FAS1 DOMAIN-CONTAINING PROTEIN"/>
    <property type="match status" value="1"/>
</dbReference>
<keyword evidence="2" id="KW-0732">Signal</keyword>
<dbReference type="Pfam" id="PF02469">
    <property type="entry name" value="Fasciclin"/>
    <property type="match status" value="1"/>
</dbReference>
<name>A0A095DF95_CRYD2</name>
<dbReference type="SMART" id="SM00554">
    <property type="entry name" value="FAS1"/>
    <property type="match status" value="2"/>
</dbReference>
<dbReference type="GO" id="GO:0005615">
    <property type="term" value="C:extracellular space"/>
    <property type="evidence" value="ECO:0007669"/>
    <property type="project" value="TreeGrafter"/>
</dbReference>
<evidence type="ECO:0000256" key="2">
    <source>
        <dbReference type="SAM" id="SignalP"/>
    </source>
</evidence>
<evidence type="ECO:0000313" key="4">
    <source>
        <dbReference type="EMBL" id="KGB79456.1"/>
    </source>
</evidence>
<dbReference type="SUPFAM" id="SSF82153">
    <property type="entry name" value="FAS1 domain"/>
    <property type="match status" value="2"/>
</dbReference>
<reference evidence="4 5" key="2">
    <citation type="journal article" date="2018" name="Proc. Natl. Acad. Sci.">
        <title>RNAi is a critical determinant of centromere evolution in closely related fungi.</title>
        <authorList>
            <person name="Yadav V."/>
            <person name="Sun S."/>
            <person name="Billmyre R.B."/>
            <person name="Thimmappa B.C."/>
            <person name="Shea T."/>
            <person name="Lintner R."/>
            <person name="Bakkeren G."/>
            <person name="Cuomo C.A."/>
            <person name="Heitman J."/>
            <person name="Sanyal K."/>
        </authorList>
    </citation>
    <scope>NUCLEOTIDE SEQUENCE [LARGE SCALE GENOMIC DNA]</scope>
    <source>
        <strain evidence="4 5">R265</strain>
    </source>
</reference>
<dbReference type="InterPro" id="IPR036378">
    <property type="entry name" value="FAS1_dom_sf"/>
</dbReference>
<feature type="region of interest" description="Disordered" evidence="1">
    <location>
        <begin position="360"/>
        <end position="412"/>
    </location>
</feature>
<accession>A0A095DF95</accession>
<evidence type="ECO:0000256" key="1">
    <source>
        <dbReference type="SAM" id="MobiDB-lite"/>
    </source>
</evidence>
<dbReference type="KEGG" id="cdeu:CNBG_5294"/>
<feature type="compositionally biased region" description="Low complexity" evidence="1">
    <location>
        <begin position="360"/>
        <end position="407"/>
    </location>
</feature>
<dbReference type="OrthoDB" id="286301at2759"/>